<accession>A0A154L4B1</accession>
<protein>
    <submittedName>
        <fullName evidence="1">D-amino acid aminotransferase</fullName>
    </submittedName>
</protein>
<dbReference type="Pfam" id="PF16157">
    <property type="entry name" value="DUF4865"/>
    <property type="match status" value="1"/>
</dbReference>
<gene>
    <name evidence="1" type="ORF">AUP42_19465</name>
</gene>
<comment type="caution">
    <text evidence="1">The sequence shown here is derived from an EMBL/GenBank/DDBJ whole genome shotgun (WGS) entry which is preliminary data.</text>
</comment>
<dbReference type="RefSeq" id="WP_062951962.1">
    <property type="nucleotide sequence ID" value="NZ_LPVY01000013.1"/>
</dbReference>
<keyword evidence="1" id="KW-0032">Aminotransferase</keyword>
<dbReference type="InterPro" id="IPR032349">
    <property type="entry name" value="DUF4865"/>
</dbReference>
<evidence type="ECO:0000313" key="2">
    <source>
        <dbReference type="Proteomes" id="UP000076335"/>
    </source>
</evidence>
<sequence length="189" mass="20994">MIAMQYSFTLPADYDMTIIDRRISEKGPMLDGFAHLKFKAYLSARKSDTATGNQENLYAPFYVWNDPQGISNFLCGPGFTGLTQSFGRPSAKTWIVWDCDLEADFKNARFASRMTSAIAPGTNLESLRTIIGKSTPPVQKNLAGIVTGFDPTCWTRVDFRLWFDLPAPETVGNATIYSIGHMSLGQDQT</sequence>
<dbReference type="GO" id="GO:0008483">
    <property type="term" value="F:transaminase activity"/>
    <property type="evidence" value="ECO:0007669"/>
    <property type="project" value="UniProtKB-KW"/>
</dbReference>
<dbReference type="EMBL" id="LPVY01000013">
    <property type="protein sequence ID" value="KZB63980.1"/>
    <property type="molecule type" value="Genomic_DNA"/>
</dbReference>
<dbReference type="Proteomes" id="UP000076335">
    <property type="component" value="Unassembled WGS sequence"/>
</dbReference>
<evidence type="ECO:0000313" key="1">
    <source>
        <dbReference type="EMBL" id="KZB63980.1"/>
    </source>
</evidence>
<reference evidence="1 2" key="1">
    <citation type="submission" date="2015-12" db="EMBL/GenBank/DDBJ databases">
        <title>Genome sequence of Thalassospira lucentensis MCCC 1A02072.</title>
        <authorList>
            <person name="Lu L."/>
            <person name="Lai Q."/>
            <person name="Shao Z."/>
            <person name="Qian P."/>
        </authorList>
    </citation>
    <scope>NUCLEOTIDE SEQUENCE [LARGE SCALE GENOMIC DNA]</scope>
    <source>
        <strain evidence="1 2">MCCC 1A02072</strain>
    </source>
</reference>
<name>A0A154L4B1_9PROT</name>
<organism evidence="1 2">
    <name type="scientific">Thalassospira lucentensis</name>
    <dbReference type="NCBI Taxonomy" id="168935"/>
    <lineage>
        <taxon>Bacteria</taxon>
        <taxon>Pseudomonadati</taxon>
        <taxon>Pseudomonadota</taxon>
        <taxon>Alphaproteobacteria</taxon>
        <taxon>Rhodospirillales</taxon>
        <taxon>Thalassospiraceae</taxon>
        <taxon>Thalassospira</taxon>
    </lineage>
</organism>
<dbReference type="AlphaFoldDB" id="A0A154L4B1"/>
<dbReference type="OrthoDB" id="2065010at2"/>
<proteinExistence type="predicted"/>
<keyword evidence="1" id="KW-0808">Transferase</keyword>